<comment type="caution">
    <text evidence="2">The sequence shown here is derived from an EMBL/GenBank/DDBJ whole genome shotgun (WGS) entry which is preliminary data.</text>
</comment>
<dbReference type="Pfam" id="PF13492">
    <property type="entry name" value="GAF_3"/>
    <property type="match status" value="1"/>
</dbReference>
<dbReference type="InterPro" id="IPR029016">
    <property type="entry name" value="GAF-like_dom_sf"/>
</dbReference>
<dbReference type="InterPro" id="IPR000160">
    <property type="entry name" value="GGDEF_dom"/>
</dbReference>
<dbReference type="PROSITE" id="PS50887">
    <property type="entry name" value="GGDEF"/>
    <property type="match status" value="1"/>
</dbReference>
<sequence length="958" mass="105145">MRAMHLILTDDDFAELEARLHAAGANACLQDRVALAWHLRERQTRRAQQLADQLLRELQDAPANHALNSGATAAGLRLRLQLLQAECLWLFAELDAAQAQARQVVELARQQGEMRVLSDAHLLLAQIAGDRYDLALRCRELDAAASVAVGCDDDFRLEFAQLGLAHAALRQDGPAAAAQWSLHVRERLAQALHPALHVLCNEFLAFEALQRSDFRTVFQACSHTVTELTRAGLLRQIALTLTTMGVAFSNLGDDAQAMEWMQRSLSRARPTGWPLVQGLALLQVSTVQCRLGELEASQQSLNEGLALLAPLQSSRAYSLGLVYLAELQRDLKQPEAALATALRLEAPGPIPRSLDLRLNAMCVAALCLSELGRAEEAMATAEKALALAQPSHLAYHHCEALRVLATLHERHTLPPPSGMQEASASLHYLLRSLAVYAPEAQHNVPPAVFDAIASEYARLGDGLQAYHYAGRARAASESVHKQDVSKRLMSMEARFQAERTAAESEHLRQLAAASAERAELLSQTGATLEKLSLIGQEITAHLQEQAVYATLDRNVHGLLTANHFAVYLLDEAAQELRLAYGTENGRPITPFAIRCDSPQSQAARCARERCELFRDISPDTPQHLAPGTQPTLSSMFMPLLANDRVLGVMSIQSSQAFAYADRERLIFRSLAAYGSIALENTRNYRRLESTLGHLHQAQAEVLEKNQELERAYQSLKDISLTDPLTGLRNRRFLEQHLAAEVAQCLRLYQDWRRQPERPRPTESDLVFLLVDIDHFKQVNDDWGHPAGDAVLVQMRERLRRACRESDYLVRWGGEEFLVVARGVDAEAGPQFAERIRAAVAQQPFAIAADATLALSCSVGFAALPFIPSQAERLDWQQVVSLADQALYMAKRAGRNTWVGLSASAACAELAELGELLSAPQACVSRGLLRQSRSGLPAPAGNPAASLAPSGPQFAASML</sequence>
<dbReference type="Gene3D" id="3.30.70.270">
    <property type="match status" value="1"/>
</dbReference>
<dbReference type="GO" id="GO:0003824">
    <property type="term" value="F:catalytic activity"/>
    <property type="evidence" value="ECO:0007669"/>
    <property type="project" value="UniProtKB-ARBA"/>
</dbReference>
<accession>A0A2N8L002</accession>
<dbReference type="CDD" id="cd01949">
    <property type="entry name" value="GGDEF"/>
    <property type="match status" value="1"/>
</dbReference>
<dbReference type="InterPro" id="IPR043128">
    <property type="entry name" value="Rev_trsase/Diguanyl_cyclase"/>
</dbReference>
<dbReference type="PANTHER" id="PTHR46663">
    <property type="entry name" value="DIGUANYLATE CYCLASE DGCT-RELATED"/>
    <property type="match status" value="1"/>
</dbReference>
<protein>
    <submittedName>
        <fullName evidence="2">GGDEF domain-containing protein</fullName>
    </submittedName>
</protein>
<dbReference type="NCBIfam" id="TIGR00254">
    <property type="entry name" value="GGDEF"/>
    <property type="match status" value="1"/>
</dbReference>
<dbReference type="AlphaFoldDB" id="A0A2N8L002"/>
<gene>
    <name evidence="2" type="ORF">C1O66_16895</name>
</gene>
<evidence type="ECO:0000313" key="3">
    <source>
        <dbReference type="Proteomes" id="UP000235916"/>
    </source>
</evidence>
<dbReference type="PANTHER" id="PTHR46663:SF4">
    <property type="entry name" value="DIGUANYLATE CYCLASE DGCT-RELATED"/>
    <property type="match status" value="1"/>
</dbReference>
<proteinExistence type="predicted"/>
<dbReference type="SUPFAM" id="SSF48452">
    <property type="entry name" value="TPR-like"/>
    <property type="match status" value="1"/>
</dbReference>
<dbReference type="SMART" id="SM00065">
    <property type="entry name" value="GAF"/>
    <property type="match status" value="1"/>
</dbReference>
<dbReference type="InterPro" id="IPR003018">
    <property type="entry name" value="GAF"/>
</dbReference>
<dbReference type="OrthoDB" id="8728894at2"/>
<dbReference type="InterPro" id="IPR029787">
    <property type="entry name" value="Nucleotide_cyclase"/>
</dbReference>
<dbReference type="Gene3D" id="3.30.450.40">
    <property type="match status" value="1"/>
</dbReference>
<evidence type="ECO:0000259" key="1">
    <source>
        <dbReference type="PROSITE" id="PS50887"/>
    </source>
</evidence>
<dbReference type="Proteomes" id="UP000235916">
    <property type="component" value="Unassembled WGS sequence"/>
</dbReference>
<dbReference type="InterPro" id="IPR011990">
    <property type="entry name" value="TPR-like_helical_dom_sf"/>
</dbReference>
<feature type="domain" description="GGDEF" evidence="1">
    <location>
        <begin position="763"/>
        <end position="902"/>
    </location>
</feature>
<name>A0A2N8L002_9BURK</name>
<evidence type="ECO:0000313" key="2">
    <source>
        <dbReference type="EMBL" id="PND39038.1"/>
    </source>
</evidence>
<dbReference type="EMBL" id="POSP01000003">
    <property type="protein sequence ID" value="PND39038.1"/>
    <property type="molecule type" value="Genomic_DNA"/>
</dbReference>
<dbReference type="Gene3D" id="1.25.40.10">
    <property type="entry name" value="Tetratricopeptide repeat domain"/>
    <property type="match status" value="2"/>
</dbReference>
<dbReference type="SMART" id="SM00267">
    <property type="entry name" value="GGDEF"/>
    <property type="match status" value="1"/>
</dbReference>
<keyword evidence="3" id="KW-1185">Reference proteome</keyword>
<dbReference type="Pfam" id="PF00990">
    <property type="entry name" value="GGDEF"/>
    <property type="match status" value="1"/>
</dbReference>
<reference evidence="2 3" key="1">
    <citation type="submission" date="2018-01" db="EMBL/GenBank/DDBJ databases">
        <title>Draft genome sequence of Paucibacter aquatile CR182 isolated from freshwater of the Nakdong River.</title>
        <authorList>
            <person name="Choi A."/>
            <person name="Chung E.J."/>
        </authorList>
    </citation>
    <scope>NUCLEOTIDE SEQUENCE [LARGE SCALE GENOMIC DNA]</scope>
    <source>
        <strain evidence="2 3">CR182</strain>
    </source>
</reference>
<dbReference type="InterPro" id="IPR052163">
    <property type="entry name" value="DGC-Regulatory_Protein"/>
</dbReference>
<dbReference type="SUPFAM" id="SSF55073">
    <property type="entry name" value="Nucleotide cyclase"/>
    <property type="match status" value="1"/>
</dbReference>
<organism evidence="2 3">
    <name type="scientific">Kinneretia aquatilis</name>
    <dbReference type="NCBI Taxonomy" id="2070761"/>
    <lineage>
        <taxon>Bacteria</taxon>
        <taxon>Pseudomonadati</taxon>
        <taxon>Pseudomonadota</taxon>
        <taxon>Betaproteobacteria</taxon>
        <taxon>Burkholderiales</taxon>
        <taxon>Sphaerotilaceae</taxon>
        <taxon>Roseateles</taxon>
    </lineage>
</organism>
<dbReference type="SUPFAM" id="SSF55781">
    <property type="entry name" value="GAF domain-like"/>
    <property type="match status" value="1"/>
</dbReference>
<dbReference type="FunFam" id="3.30.70.270:FF:000001">
    <property type="entry name" value="Diguanylate cyclase domain protein"/>
    <property type="match status" value="1"/>
</dbReference>